<dbReference type="InterPro" id="IPR045865">
    <property type="entry name" value="ACT-like_dom_sf"/>
</dbReference>
<dbReference type="EMBL" id="FSRE01000002">
    <property type="protein sequence ID" value="SIN92998.1"/>
    <property type="molecule type" value="Genomic_DNA"/>
</dbReference>
<dbReference type="PANTHER" id="PTHR42789:SF1">
    <property type="entry name" value="D-ISOMER SPECIFIC 2-HYDROXYACID DEHYDROGENASE FAMILY PROTEIN (AFU_ORTHOLOGUE AFUA_6G10090)"/>
    <property type="match status" value="1"/>
</dbReference>
<dbReference type="STRING" id="364032.SAMN05443662_1023"/>
<accession>A0A1N6FCJ8</accession>
<comment type="pathway">
    <text evidence="5">Amino-acid biosynthesis.</text>
</comment>
<dbReference type="Gene3D" id="3.30.70.260">
    <property type="match status" value="1"/>
</dbReference>
<evidence type="ECO:0000259" key="8">
    <source>
        <dbReference type="Pfam" id="PF02826"/>
    </source>
</evidence>
<dbReference type="AlphaFoldDB" id="A0A1N6FCJ8"/>
<evidence type="ECO:0000313" key="10">
    <source>
        <dbReference type="Proteomes" id="UP000198461"/>
    </source>
</evidence>
<name>A0A1N6FCJ8_9GAMM</name>
<feature type="domain" description="D-isomer specific 2-hydroxyacid dehydrogenase catalytic" evidence="7">
    <location>
        <begin position="35"/>
        <end position="309"/>
    </location>
</feature>
<evidence type="ECO:0000256" key="1">
    <source>
        <dbReference type="ARBA" id="ARBA00005854"/>
    </source>
</evidence>
<dbReference type="Gene3D" id="3.40.50.720">
    <property type="entry name" value="NAD(P)-binding Rossmann-like Domain"/>
    <property type="match status" value="2"/>
</dbReference>
<dbReference type="Proteomes" id="UP000198461">
    <property type="component" value="Unassembled WGS sequence"/>
</dbReference>
<dbReference type="PROSITE" id="PS00065">
    <property type="entry name" value="D_2_HYDROXYACID_DH_1"/>
    <property type="match status" value="1"/>
</dbReference>
<protein>
    <submittedName>
        <fullName evidence="9">D-3-phosphoglycerate dehydrogenase</fullName>
    </submittedName>
</protein>
<dbReference type="Pfam" id="PF02826">
    <property type="entry name" value="2-Hacid_dh_C"/>
    <property type="match status" value="1"/>
</dbReference>
<dbReference type="GO" id="GO:0016616">
    <property type="term" value="F:oxidoreductase activity, acting on the CH-OH group of donors, NAD or NADP as acceptor"/>
    <property type="evidence" value="ECO:0007669"/>
    <property type="project" value="InterPro"/>
</dbReference>
<dbReference type="GO" id="GO:0051287">
    <property type="term" value="F:NAD binding"/>
    <property type="evidence" value="ECO:0007669"/>
    <property type="project" value="InterPro"/>
</dbReference>
<proteinExistence type="inferred from homology"/>
<keyword evidence="3 6" id="KW-0560">Oxidoreductase</keyword>
<organism evidence="9 10">
    <name type="scientific">Sulfurivirga caldicuralii</name>
    <dbReference type="NCBI Taxonomy" id="364032"/>
    <lineage>
        <taxon>Bacteria</taxon>
        <taxon>Pseudomonadati</taxon>
        <taxon>Pseudomonadota</taxon>
        <taxon>Gammaproteobacteria</taxon>
        <taxon>Thiotrichales</taxon>
        <taxon>Piscirickettsiaceae</taxon>
        <taxon>Sulfurivirga</taxon>
    </lineage>
</organism>
<dbReference type="InterPro" id="IPR050857">
    <property type="entry name" value="D-2-hydroxyacid_DH"/>
</dbReference>
<dbReference type="CDD" id="cd12174">
    <property type="entry name" value="PGDH_like_3"/>
    <property type="match status" value="1"/>
</dbReference>
<keyword evidence="4" id="KW-0520">NAD</keyword>
<dbReference type="InterPro" id="IPR006139">
    <property type="entry name" value="D-isomer_2_OHA_DH_cat_dom"/>
</dbReference>
<evidence type="ECO:0000256" key="2">
    <source>
        <dbReference type="ARBA" id="ARBA00022605"/>
    </source>
</evidence>
<reference evidence="9 10" key="1">
    <citation type="submission" date="2016-11" db="EMBL/GenBank/DDBJ databases">
        <authorList>
            <person name="Jaros S."/>
            <person name="Januszkiewicz K."/>
            <person name="Wedrychowicz H."/>
        </authorList>
    </citation>
    <scope>NUCLEOTIDE SEQUENCE [LARGE SCALE GENOMIC DNA]</scope>
    <source>
        <strain evidence="9 10">DSM 17737</strain>
    </source>
</reference>
<evidence type="ECO:0000259" key="7">
    <source>
        <dbReference type="Pfam" id="PF00389"/>
    </source>
</evidence>
<dbReference type="SUPFAM" id="SSF52283">
    <property type="entry name" value="Formate/glycerate dehydrogenase catalytic domain-like"/>
    <property type="match status" value="1"/>
</dbReference>
<dbReference type="RefSeq" id="WP_074201293.1">
    <property type="nucleotide sequence ID" value="NZ_FSRE01000002.1"/>
</dbReference>
<evidence type="ECO:0000256" key="5">
    <source>
        <dbReference type="ARBA" id="ARBA00029440"/>
    </source>
</evidence>
<evidence type="ECO:0000313" key="9">
    <source>
        <dbReference type="EMBL" id="SIN92998.1"/>
    </source>
</evidence>
<dbReference type="PROSITE" id="PS00670">
    <property type="entry name" value="D_2_HYDROXYACID_DH_2"/>
    <property type="match status" value="1"/>
</dbReference>
<dbReference type="GO" id="GO:0008652">
    <property type="term" value="P:amino acid biosynthetic process"/>
    <property type="evidence" value="ECO:0007669"/>
    <property type="project" value="UniProtKB-KW"/>
</dbReference>
<dbReference type="Pfam" id="PF00389">
    <property type="entry name" value="2-Hacid_dh"/>
    <property type="match status" value="1"/>
</dbReference>
<feature type="domain" description="D-isomer specific 2-hydroxyacid dehydrogenase NAD-binding" evidence="8">
    <location>
        <begin position="98"/>
        <end position="259"/>
    </location>
</feature>
<keyword evidence="10" id="KW-1185">Reference proteome</keyword>
<sequence length="393" mass="42068">MLSKYRVLTLNTISPKGLAHLPPEKYEVGPSLENPDAILLRSADLHDFPFGNRLKVVARAGAGVNNIPVETLSLRGVGVFNTPGANANAVKELTLAGLFLAARHICEAHRFVENLDVPENAFSETVEAAKKQFRGVELAGKTLGVIGLGAIGVRVANAAVELGMRVVGFDPAISVRAAWQLNSRVVQALSLEELLQQSDFVSLHVPLLPATHHLIDAARLGLMKPTASLLNFSRGEIVDAEAVRDALMHERLAAYVNDFPTPALQGVRGCISLPHLGASTQEAEENCAVMAAEEVRAFLEQGTVHNSVNLPPVELGPVPAGLQRLAIVNDNDAGMIAAMTQVLGEAKLNIEDMVNKSRNALAYTLIDVSGTVEPDHLRHLQALQGVRSVRVCH</sequence>
<dbReference type="SUPFAM" id="SSF51735">
    <property type="entry name" value="NAD(P)-binding Rossmann-fold domains"/>
    <property type="match status" value="1"/>
</dbReference>
<dbReference type="InterPro" id="IPR006140">
    <property type="entry name" value="D-isomer_DH_NAD-bd"/>
</dbReference>
<dbReference type="InterPro" id="IPR036291">
    <property type="entry name" value="NAD(P)-bd_dom_sf"/>
</dbReference>
<dbReference type="InterPro" id="IPR029753">
    <property type="entry name" value="D-isomer_DH_CS"/>
</dbReference>
<dbReference type="SUPFAM" id="SSF55021">
    <property type="entry name" value="ACT-like"/>
    <property type="match status" value="1"/>
</dbReference>
<dbReference type="OrthoDB" id="9805416at2"/>
<evidence type="ECO:0000256" key="3">
    <source>
        <dbReference type="ARBA" id="ARBA00023002"/>
    </source>
</evidence>
<evidence type="ECO:0000256" key="6">
    <source>
        <dbReference type="RuleBase" id="RU003719"/>
    </source>
</evidence>
<dbReference type="PANTHER" id="PTHR42789">
    <property type="entry name" value="D-ISOMER SPECIFIC 2-HYDROXYACID DEHYDROGENASE FAMILY PROTEIN (AFU_ORTHOLOGUE AFUA_6G10090)"/>
    <property type="match status" value="1"/>
</dbReference>
<gene>
    <name evidence="9" type="ORF">SAMN05443662_1023</name>
</gene>
<dbReference type="InterPro" id="IPR029752">
    <property type="entry name" value="D-isomer_DH_CS1"/>
</dbReference>
<keyword evidence="2" id="KW-0028">Amino-acid biosynthesis</keyword>
<comment type="similarity">
    <text evidence="1 6">Belongs to the D-isomer specific 2-hydroxyacid dehydrogenase family.</text>
</comment>
<evidence type="ECO:0000256" key="4">
    <source>
        <dbReference type="ARBA" id="ARBA00023027"/>
    </source>
</evidence>